<proteinExistence type="predicted"/>
<name>A0ABV0XBX0_9TELE</name>
<gene>
    <name evidence="3" type="ORF">AMECASPLE_004563</name>
</gene>
<organism evidence="3 4">
    <name type="scientific">Ameca splendens</name>
    <dbReference type="NCBI Taxonomy" id="208324"/>
    <lineage>
        <taxon>Eukaryota</taxon>
        <taxon>Metazoa</taxon>
        <taxon>Chordata</taxon>
        <taxon>Craniata</taxon>
        <taxon>Vertebrata</taxon>
        <taxon>Euteleostomi</taxon>
        <taxon>Actinopterygii</taxon>
        <taxon>Neopterygii</taxon>
        <taxon>Teleostei</taxon>
        <taxon>Neoteleostei</taxon>
        <taxon>Acanthomorphata</taxon>
        <taxon>Ovalentaria</taxon>
        <taxon>Atherinomorphae</taxon>
        <taxon>Cyprinodontiformes</taxon>
        <taxon>Goodeidae</taxon>
        <taxon>Ameca</taxon>
    </lineage>
</organism>
<comment type="caution">
    <text evidence="3">The sequence shown here is derived from an EMBL/GenBank/DDBJ whole genome shotgun (WGS) entry which is preliminary data.</text>
</comment>
<feature type="signal peptide" evidence="2">
    <location>
        <begin position="1"/>
        <end position="15"/>
    </location>
</feature>
<evidence type="ECO:0000313" key="4">
    <source>
        <dbReference type="Proteomes" id="UP001469553"/>
    </source>
</evidence>
<feature type="compositionally biased region" description="Basic residues" evidence="1">
    <location>
        <begin position="83"/>
        <end position="99"/>
    </location>
</feature>
<protein>
    <submittedName>
        <fullName evidence="3">Uncharacterized protein</fullName>
    </submittedName>
</protein>
<keyword evidence="2" id="KW-0732">Signal</keyword>
<keyword evidence="4" id="KW-1185">Reference proteome</keyword>
<feature type="region of interest" description="Disordered" evidence="1">
    <location>
        <begin position="83"/>
        <end position="106"/>
    </location>
</feature>
<evidence type="ECO:0000256" key="2">
    <source>
        <dbReference type="SAM" id="SignalP"/>
    </source>
</evidence>
<feature type="chain" id="PRO_5045846354" evidence="2">
    <location>
        <begin position="16"/>
        <end position="106"/>
    </location>
</feature>
<sequence length="106" mass="11754">MFVLCIFLLTDLTEDREVSGCLSPISPPLLSSLQNRNVPQLQSSQRESAPSCYGFYVVSVSGPNHKDLVFITFQNAVNLTSSVKKHKTDATPNKKKAKKEKPCVQK</sequence>
<evidence type="ECO:0000313" key="3">
    <source>
        <dbReference type="EMBL" id="MEQ2278949.1"/>
    </source>
</evidence>
<evidence type="ECO:0000256" key="1">
    <source>
        <dbReference type="SAM" id="MobiDB-lite"/>
    </source>
</evidence>
<reference evidence="3 4" key="1">
    <citation type="submission" date="2021-06" db="EMBL/GenBank/DDBJ databases">
        <authorList>
            <person name="Palmer J.M."/>
        </authorList>
    </citation>
    <scope>NUCLEOTIDE SEQUENCE [LARGE SCALE GENOMIC DNA]</scope>
    <source>
        <strain evidence="3 4">AS_MEX2019</strain>
        <tissue evidence="3">Muscle</tissue>
    </source>
</reference>
<dbReference type="Proteomes" id="UP001469553">
    <property type="component" value="Unassembled WGS sequence"/>
</dbReference>
<dbReference type="EMBL" id="JAHRIP010000196">
    <property type="protein sequence ID" value="MEQ2278949.1"/>
    <property type="molecule type" value="Genomic_DNA"/>
</dbReference>
<accession>A0ABV0XBX0</accession>